<evidence type="ECO:0000313" key="6">
    <source>
        <dbReference type="EMBL" id="MBP0048701.1"/>
    </source>
</evidence>
<dbReference type="Gene3D" id="1.10.10.10">
    <property type="entry name" value="Winged helix-like DNA-binding domain superfamily/Winged helix DNA-binding domain"/>
    <property type="match status" value="1"/>
</dbReference>
<evidence type="ECO:0000259" key="4">
    <source>
        <dbReference type="PROSITE" id="PS50110"/>
    </source>
</evidence>
<reference evidence="6 7" key="1">
    <citation type="submission" date="2020-09" db="EMBL/GenBank/DDBJ databases">
        <authorList>
            <person name="Tanuku N.R.S."/>
        </authorList>
    </citation>
    <scope>NUCLEOTIDE SEQUENCE [LARGE SCALE GENOMIC DNA]</scope>
    <source>
        <strain evidence="6 7">AK62</strain>
    </source>
</reference>
<dbReference type="PANTHER" id="PTHR48111">
    <property type="entry name" value="REGULATOR OF RPOS"/>
    <property type="match status" value="1"/>
</dbReference>
<dbReference type="Pfam" id="PF00486">
    <property type="entry name" value="Trans_reg_C"/>
    <property type="match status" value="1"/>
</dbReference>
<keyword evidence="2" id="KW-0597">Phosphoprotein</keyword>
<comment type="caution">
    <text evidence="6">The sequence shown here is derived from an EMBL/GenBank/DDBJ whole genome shotgun (WGS) entry which is preliminary data.</text>
</comment>
<name>A0ABS3ZAH9_9GAMM</name>
<dbReference type="Gene3D" id="6.10.250.690">
    <property type="match status" value="1"/>
</dbReference>
<dbReference type="SUPFAM" id="SSF46894">
    <property type="entry name" value="C-terminal effector domain of the bipartite response regulators"/>
    <property type="match status" value="1"/>
</dbReference>
<feature type="domain" description="OmpR/PhoB-type" evidence="5">
    <location>
        <begin position="124"/>
        <end position="219"/>
    </location>
</feature>
<dbReference type="SMART" id="SM00448">
    <property type="entry name" value="REC"/>
    <property type="match status" value="1"/>
</dbReference>
<evidence type="ECO:0000256" key="3">
    <source>
        <dbReference type="PROSITE-ProRule" id="PRU01091"/>
    </source>
</evidence>
<dbReference type="CDD" id="cd19934">
    <property type="entry name" value="REC_OmpR_EcPhoP-like"/>
    <property type="match status" value="1"/>
</dbReference>
<dbReference type="SUPFAM" id="SSF52172">
    <property type="entry name" value="CheY-like"/>
    <property type="match status" value="1"/>
</dbReference>
<organism evidence="6 7">
    <name type="scientific">Marinobacterium alkalitolerans</name>
    <dbReference type="NCBI Taxonomy" id="1542925"/>
    <lineage>
        <taxon>Bacteria</taxon>
        <taxon>Pseudomonadati</taxon>
        <taxon>Pseudomonadota</taxon>
        <taxon>Gammaproteobacteria</taxon>
        <taxon>Oceanospirillales</taxon>
        <taxon>Oceanospirillaceae</taxon>
        <taxon>Marinobacterium</taxon>
    </lineage>
</organism>
<protein>
    <submittedName>
        <fullName evidence="6">Response regulator transcription factor</fullName>
    </submittedName>
</protein>
<sequence>MRLLLVEDDAALCGRLKPALQKAGYAVEIAADGVDGEFLGSEEQFDAVILDLGLPKMPGLEVLASWRRQGRDMPVLILTARDAWHERVDGLKAGADDYLGKPFHTEELLARLEALVRRQYGHTSNRLEVAGLTLDMDLHQVSDIRGETHALTGIEFRLLRYMMLNADRVLSKNQLSEHVYEEDHLRDSNVIEVYINRLRQRLGRDVILTRRGQGYCLPAKSRVDAG</sequence>
<dbReference type="SMART" id="SM00862">
    <property type="entry name" value="Trans_reg_C"/>
    <property type="match status" value="1"/>
</dbReference>
<dbReference type="InterPro" id="IPR011006">
    <property type="entry name" value="CheY-like_superfamily"/>
</dbReference>
<keyword evidence="7" id="KW-1185">Reference proteome</keyword>
<dbReference type="InterPro" id="IPR039420">
    <property type="entry name" value="WalR-like"/>
</dbReference>
<keyword evidence="1 3" id="KW-0238">DNA-binding</keyword>
<dbReference type="PROSITE" id="PS51755">
    <property type="entry name" value="OMPR_PHOB"/>
    <property type="match status" value="1"/>
</dbReference>
<dbReference type="InterPro" id="IPR001789">
    <property type="entry name" value="Sig_transdc_resp-reg_receiver"/>
</dbReference>
<evidence type="ECO:0000256" key="2">
    <source>
        <dbReference type="PROSITE-ProRule" id="PRU00169"/>
    </source>
</evidence>
<dbReference type="CDD" id="cd00383">
    <property type="entry name" value="trans_reg_C"/>
    <property type="match status" value="1"/>
</dbReference>
<dbReference type="Pfam" id="PF00072">
    <property type="entry name" value="Response_reg"/>
    <property type="match status" value="1"/>
</dbReference>
<dbReference type="InterPro" id="IPR016032">
    <property type="entry name" value="Sig_transdc_resp-reg_C-effctor"/>
</dbReference>
<dbReference type="Proteomes" id="UP000810171">
    <property type="component" value="Unassembled WGS sequence"/>
</dbReference>
<dbReference type="Gene3D" id="3.40.50.2300">
    <property type="match status" value="1"/>
</dbReference>
<feature type="domain" description="Response regulatory" evidence="4">
    <location>
        <begin position="2"/>
        <end position="116"/>
    </location>
</feature>
<dbReference type="InterPro" id="IPR036388">
    <property type="entry name" value="WH-like_DNA-bd_sf"/>
</dbReference>
<accession>A0ABS3ZAH9</accession>
<dbReference type="PROSITE" id="PS50110">
    <property type="entry name" value="RESPONSE_REGULATORY"/>
    <property type="match status" value="1"/>
</dbReference>
<dbReference type="RefSeq" id="WP_209287313.1">
    <property type="nucleotide sequence ID" value="NZ_JACVEW010000010.1"/>
</dbReference>
<dbReference type="PANTHER" id="PTHR48111:SF37">
    <property type="entry name" value="RESPONSE REGULATOR PROTEIN CARR"/>
    <property type="match status" value="1"/>
</dbReference>
<proteinExistence type="predicted"/>
<evidence type="ECO:0000256" key="1">
    <source>
        <dbReference type="ARBA" id="ARBA00023125"/>
    </source>
</evidence>
<gene>
    <name evidence="6" type="ORF">H9C73_08120</name>
</gene>
<evidence type="ECO:0000259" key="5">
    <source>
        <dbReference type="PROSITE" id="PS51755"/>
    </source>
</evidence>
<dbReference type="InterPro" id="IPR001867">
    <property type="entry name" value="OmpR/PhoB-type_DNA-bd"/>
</dbReference>
<dbReference type="EMBL" id="JACVEW010000010">
    <property type="protein sequence ID" value="MBP0048701.1"/>
    <property type="molecule type" value="Genomic_DNA"/>
</dbReference>
<evidence type="ECO:0000313" key="7">
    <source>
        <dbReference type="Proteomes" id="UP000810171"/>
    </source>
</evidence>
<feature type="modified residue" description="4-aspartylphosphate" evidence="2">
    <location>
        <position position="51"/>
    </location>
</feature>
<feature type="DNA-binding region" description="OmpR/PhoB-type" evidence="3">
    <location>
        <begin position="124"/>
        <end position="219"/>
    </location>
</feature>